<dbReference type="PANTHER" id="PTHR40274">
    <property type="entry name" value="VIRGINIAMYCIN B LYASE"/>
    <property type="match status" value="1"/>
</dbReference>
<dbReference type="Proteomes" id="UP000648984">
    <property type="component" value="Unassembled WGS sequence"/>
</dbReference>
<dbReference type="RefSeq" id="WP_169258531.1">
    <property type="nucleotide sequence ID" value="NZ_WTVQ01000002.1"/>
</dbReference>
<dbReference type="InterPro" id="IPR051344">
    <property type="entry name" value="Vgb"/>
</dbReference>
<gene>
    <name evidence="1" type="ORF">GPA25_01220</name>
</gene>
<keyword evidence="2" id="KW-1185">Reference proteome</keyword>
<dbReference type="Gene3D" id="2.130.10.10">
    <property type="entry name" value="YVTN repeat-like/Quinoprotein amine dehydrogenase"/>
    <property type="match status" value="1"/>
</dbReference>
<proteinExistence type="predicted"/>
<dbReference type="SUPFAM" id="SSF63829">
    <property type="entry name" value="Calcium-dependent phosphotriesterase"/>
    <property type="match status" value="1"/>
</dbReference>
<reference evidence="1 2" key="1">
    <citation type="submission" date="2019-12" db="EMBL/GenBank/DDBJ databases">
        <title>Comparative genomics gives insights into the taxonomy of the Azoarcus-Aromatoleum group and reveals separate origins of nif in the plant-associated Azoarcus and non-plant-associated Aromatoleum sub-groups.</title>
        <authorList>
            <person name="Lafos M."/>
            <person name="Maluk M."/>
            <person name="Batista M."/>
            <person name="Junghare M."/>
            <person name="Carmona M."/>
            <person name="Faoro H."/>
            <person name="Cruz L.M."/>
            <person name="Battistoni F."/>
            <person name="De Souza E."/>
            <person name="Pedrosa F."/>
            <person name="Chen W.-M."/>
            <person name="Poole P.S."/>
            <person name="Dixon R.A."/>
            <person name="James E.K."/>
        </authorList>
    </citation>
    <scope>NUCLEOTIDE SEQUENCE [LARGE SCALE GENOMIC DNA]</scope>
    <source>
        <strain evidence="1 2">22Lin</strain>
    </source>
</reference>
<organism evidence="1 2">
    <name type="scientific">Aromatoleum diolicum</name>
    <dbReference type="NCBI Taxonomy" id="75796"/>
    <lineage>
        <taxon>Bacteria</taxon>
        <taxon>Pseudomonadati</taxon>
        <taxon>Pseudomonadota</taxon>
        <taxon>Betaproteobacteria</taxon>
        <taxon>Rhodocyclales</taxon>
        <taxon>Rhodocyclaceae</taxon>
        <taxon>Aromatoleum</taxon>
    </lineage>
</organism>
<name>A0ABX1Q4T4_9RHOO</name>
<evidence type="ECO:0000313" key="1">
    <source>
        <dbReference type="EMBL" id="NMG73371.1"/>
    </source>
</evidence>
<evidence type="ECO:0000313" key="2">
    <source>
        <dbReference type="Proteomes" id="UP000648984"/>
    </source>
</evidence>
<dbReference type="PANTHER" id="PTHR40274:SF3">
    <property type="entry name" value="VIRGINIAMYCIN B LYASE"/>
    <property type="match status" value="1"/>
</dbReference>
<dbReference type="EMBL" id="WTVQ01000002">
    <property type="protein sequence ID" value="NMG73371.1"/>
    <property type="molecule type" value="Genomic_DNA"/>
</dbReference>
<protein>
    <recommendedName>
        <fullName evidence="3">Virginiamycin B lyase</fullName>
    </recommendedName>
</protein>
<accession>A0ABX1Q4T4</accession>
<evidence type="ECO:0008006" key="3">
    <source>
        <dbReference type="Google" id="ProtNLM"/>
    </source>
</evidence>
<sequence>MNKSLVLALSDTGAMSELRLPDGSRPRRMATAPDGSLWVTLYGSGKLVQIDPAARRTLREIALPAGRDGGPYAVTVDGIGNVWANEISTDTVVRMDAGNGELRVVKLPSKGVGIRKMIVDAEGRLWYMGSHNGRLGMLR</sequence>
<dbReference type="InterPro" id="IPR015943">
    <property type="entry name" value="WD40/YVTN_repeat-like_dom_sf"/>
</dbReference>
<comment type="caution">
    <text evidence="1">The sequence shown here is derived from an EMBL/GenBank/DDBJ whole genome shotgun (WGS) entry which is preliminary data.</text>
</comment>